<evidence type="ECO:0000313" key="2">
    <source>
        <dbReference type="Proteomes" id="UP000799441"/>
    </source>
</evidence>
<dbReference type="Proteomes" id="UP000799441">
    <property type="component" value="Unassembled WGS sequence"/>
</dbReference>
<reference evidence="1" key="1">
    <citation type="journal article" date="2020" name="Stud. Mycol.">
        <title>101 Dothideomycetes genomes: a test case for predicting lifestyles and emergence of pathogens.</title>
        <authorList>
            <person name="Haridas S."/>
            <person name="Albert R."/>
            <person name="Binder M."/>
            <person name="Bloem J."/>
            <person name="Labutti K."/>
            <person name="Salamov A."/>
            <person name="Andreopoulos B."/>
            <person name="Baker S."/>
            <person name="Barry K."/>
            <person name="Bills G."/>
            <person name="Bluhm B."/>
            <person name="Cannon C."/>
            <person name="Castanera R."/>
            <person name="Culley D."/>
            <person name="Daum C."/>
            <person name="Ezra D."/>
            <person name="Gonzalez J."/>
            <person name="Henrissat B."/>
            <person name="Kuo A."/>
            <person name="Liang C."/>
            <person name="Lipzen A."/>
            <person name="Lutzoni F."/>
            <person name="Magnuson J."/>
            <person name="Mondo S."/>
            <person name="Nolan M."/>
            <person name="Ohm R."/>
            <person name="Pangilinan J."/>
            <person name="Park H.-J."/>
            <person name="Ramirez L."/>
            <person name="Alfaro M."/>
            <person name="Sun H."/>
            <person name="Tritt A."/>
            <person name="Yoshinaga Y."/>
            <person name="Zwiers L.-H."/>
            <person name="Turgeon B."/>
            <person name="Goodwin S."/>
            <person name="Spatafora J."/>
            <person name="Crous P."/>
            <person name="Grigoriev I."/>
        </authorList>
    </citation>
    <scope>NUCLEOTIDE SEQUENCE</scope>
    <source>
        <strain evidence="1">CBS 116435</strain>
    </source>
</reference>
<feature type="non-terminal residue" evidence="1">
    <location>
        <position position="1"/>
    </location>
</feature>
<dbReference type="OrthoDB" id="3626266at2759"/>
<sequence>SNVYVSATKGVDRSESDLHKYRRAEHKWMISVEPHQHHTPLIHKEKHPEPYHFFAVWDETSQTYDITSTGAEDHEGIIGNILVSDHAKTNIDEMKALLVTRLRHQNSSLPSEATSPEEPEHWIRVALHALQDDELVERFDVGEFMTFAHAFIANRLGDNGAPAMVAYPVLHKDHEKKKQHQNFWL</sequence>
<name>A0A9P4Q3I5_9PEZI</name>
<dbReference type="AlphaFoldDB" id="A0A9P4Q3I5"/>
<protein>
    <submittedName>
        <fullName evidence="1">Uncharacterized protein</fullName>
    </submittedName>
</protein>
<evidence type="ECO:0000313" key="1">
    <source>
        <dbReference type="EMBL" id="KAF2718688.1"/>
    </source>
</evidence>
<keyword evidence="2" id="KW-1185">Reference proteome</keyword>
<feature type="non-terminal residue" evidence="1">
    <location>
        <position position="185"/>
    </location>
</feature>
<organism evidence="1 2">
    <name type="scientific">Polychaeton citri CBS 116435</name>
    <dbReference type="NCBI Taxonomy" id="1314669"/>
    <lineage>
        <taxon>Eukaryota</taxon>
        <taxon>Fungi</taxon>
        <taxon>Dikarya</taxon>
        <taxon>Ascomycota</taxon>
        <taxon>Pezizomycotina</taxon>
        <taxon>Dothideomycetes</taxon>
        <taxon>Dothideomycetidae</taxon>
        <taxon>Capnodiales</taxon>
        <taxon>Capnodiaceae</taxon>
        <taxon>Polychaeton</taxon>
    </lineage>
</organism>
<accession>A0A9P4Q3I5</accession>
<gene>
    <name evidence="1" type="ORF">K431DRAFT_197493</name>
</gene>
<proteinExistence type="predicted"/>
<comment type="caution">
    <text evidence="1">The sequence shown here is derived from an EMBL/GenBank/DDBJ whole genome shotgun (WGS) entry which is preliminary data.</text>
</comment>
<dbReference type="EMBL" id="MU003821">
    <property type="protein sequence ID" value="KAF2718688.1"/>
    <property type="molecule type" value="Genomic_DNA"/>
</dbReference>